<dbReference type="SUPFAM" id="SSF53335">
    <property type="entry name" value="S-adenosyl-L-methionine-dependent methyltransferases"/>
    <property type="match status" value="1"/>
</dbReference>
<dbReference type="Pfam" id="PF13649">
    <property type="entry name" value="Methyltransf_25"/>
    <property type="match status" value="1"/>
</dbReference>
<dbReference type="AlphaFoldDB" id="A0A0G1XXJ0"/>
<proteinExistence type="predicted"/>
<evidence type="ECO:0000313" key="3">
    <source>
        <dbReference type="Proteomes" id="UP000034740"/>
    </source>
</evidence>
<accession>A0A0G1XXJ0</accession>
<name>A0A0G1XXJ0_9BACT</name>
<gene>
    <name evidence="2" type="ORF">UY83_C0006G0077</name>
</gene>
<evidence type="ECO:0000259" key="1">
    <source>
        <dbReference type="Pfam" id="PF13649"/>
    </source>
</evidence>
<evidence type="ECO:0000313" key="2">
    <source>
        <dbReference type="EMBL" id="KKW35600.1"/>
    </source>
</evidence>
<dbReference type="EMBL" id="LCRO01000006">
    <property type="protein sequence ID" value="KKW35600.1"/>
    <property type="molecule type" value="Genomic_DNA"/>
</dbReference>
<dbReference type="Proteomes" id="UP000034740">
    <property type="component" value="Unassembled WGS sequence"/>
</dbReference>
<reference evidence="2 3" key="1">
    <citation type="journal article" date="2015" name="Nature">
        <title>rRNA introns, odd ribosomes, and small enigmatic genomes across a large radiation of phyla.</title>
        <authorList>
            <person name="Brown C.T."/>
            <person name="Hug L.A."/>
            <person name="Thomas B.C."/>
            <person name="Sharon I."/>
            <person name="Castelle C.J."/>
            <person name="Singh A."/>
            <person name="Wilkins M.J."/>
            <person name="Williams K.H."/>
            <person name="Banfield J.F."/>
        </authorList>
    </citation>
    <scope>NUCLEOTIDE SEQUENCE [LARGE SCALE GENOMIC DNA]</scope>
</reference>
<organism evidence="2 3">
    <name type="scientific">Candidatus Adlerbacteria bacterium GW2011_GWA1_54_10</name>
    <dbReference type="NCBI Taxonomy" id="1618605"/>
    <lineage>
        <taxon>Bacteria</taxon>
        <taxon>Candidatus Adleribacteriota</taxon>
    </lineage>
</organism>
<comment type="caution">
    <text evidence="2">The sequence shown here is derived from an EMBL/GenBank/DDBJ whole genome shotgun (WGS) entry which is preliminary data.</text>
</comment>
<dbReference type="InterPro" id="IPR041698">
    <property type="entry name" value="Methyltransf_25"/>
</dbReference>
<dbReference type="InterPro" id="IPR029063">
    <property type="entry name" value="SAM-dependent_MTases_sf"/>
</dbReference>
<sequence length="179" mass="19144">MEENTFLNPAKALAAAHLCEGMAVADFGAGSGFFTRAAARAVGEGGVIWAVDAHRELLPRLKNLALAEGLRNVEVMHGDIERTGGSHLQNAHFDLVMAVNVLFSAENKEALAQEVVRVLRRGGKALVIDWNGSHGGLGPHPSHIVTEASARRIFEDAGFAFVSNAKAGAYHWGVILKKR</sequence>
<dbReference type="Gene3D" id="3.40.50.150">
    <property type="entry name" value="Vaccinia Virus protein VP39"/>
    <property type="match status" value="1"/>
</dbReference>
<feature type="domain" description="Methyltransferase" evidence="1">
    <location>
        <begin position="24"/>
        <end position="123"/>
    </location>
</feature>
<dbReference type="CDD" id="cd02440">
    <property type="entry name" value="AdoMet_MTases"/>
    <property type="match status" value="1"/>
</dbReference>
<protein>
    <recommendedName>
        <fullName evidence="1">Methyltransferase domain-containing protein</fullName>
    </recommendedName>
</protein>